<organism evidence="2">
    <name type="scientific">Aspergillus niger</name>
    <dbReference type="NCBI Taxonomy" id="5061"/>
    <lineage>
        <taxon>Eukaryota</taxon>
        <taxon>Fungi</taxon>
        <taxon>Dikarya</taxon>
        <taxon>Ascomycota</taxon>
        <taxon>Pezizomycotina</taxon>
        <taxon>Eurotiomycetes</taxon>
        <taxon>Eurotiomycetidae</taxon>
        <taxon>Eurotiales</taxon>
        <taxon>Aspergillaceae</taxon>
        <taxon>Aspergillus</taxon>
        <taxon>Aspergillus subgen. Circumdati</taxon>
    </lineage>
</organism>
<gene>
    <name evidence="2" type="ORF">An04g02590</name>
</gene>
<feature type="region of interest" description="Disordered" evidence="1">
    <location>
        <begin position="60"/>
        <end position="95"/>
    </location>
</feature>
<dbReference type="AlphaFoldDB" id="A0AAJ8E4Q9"/>
<reference evidence="2" key="1">
    <citation type="submission" date="2025-02" db="EMBL/GenBank/DDBJ databases">
        <authorList>
            <consortium name="NCBI Genome Project"/>
        </authorList>
    </citation>
    <scope>NUCLEOTIDE SEQUENCE</scope>
</reference>
<sequence length="174" mass="19082">MQVMLALPSASVDVQCKQISFEAILQNEDVSDHAIVHLQLASIAQKAKAIAKGKACDLRKRARNKSGGPAREGGENLTEGTGRSPEDGTERQHGVGWRIDGNSIAAENLRENGGSRGNLDSRQLNWHLSSSNVRNPFGANAGRSYCTAEIRCPTNHVRLRLFRSIYYKLQPDDD</sequence>
<dbReference type="VEuPathDB" id="FungiDB:An04g02590"/>
<evidence type="ECO:0000256" key="1">
    <source>
        <dbReference type="SAM" id="MobiDB-lite"/>
    </source>
</evidence>
<feature type="compositionally biased region" description="Basic and acidic residues" evidence="1">
    <location>
        <begin position="84"/>
        <end position="93"/>
    </location>
</feature>
<name>A0AAJ8E4Q9_ASPNG</name>
<accession>A0AAJ8E4Q9</accession>
<dbReference type="RefSeq" id="XP_059606904.1">
    <property type="nucleotide sequence ID" value="XM_059747376.1"/>
</dbReference>
<protein>
    <submittedName>
        <fullName evidence="2">Uncharacterized protein</fullName>
    </submittedName>
</protein>
<evidence type="ECO:0000313" key="2">
    <source>
        <dbReference type="RefSeq" id="XP_059606904.1"/>
    </source>
</evidence>
<dbReference type="KEGG" id="ang:An04g02590"/>
<dbReference type="GeneID" id="84590831"/>
<proteinExistence type="predicted"/>
<reference evidence="2" key="2">
    <citation type="submission" date="2025-08" db="UniProtKB">
        <authorList>
            <consortium name="RefSeq"/>
        </authorList>
    </citation>
    <scope>IDENTIFICATION</scope>
</reference>